<organism evidence="1 2">
    <name type="scientific">Sneathiella marina</name>
    <dbReference type="NCBI Taxonomy" id="2950108"/>
    <lineage>
        <taxon>Bacteria</taxon>
        <taxon>Pseudomonadati</taxon>
        <taxon>Pseudomonadota</taxon>
        <taxon>Alphaproteobacteria</taxon>
        <taxon>Sneathiellales</taxon>
        <taxon>Sneathiellaceae</taxon>
        <taxon>Sneathiella</taxon>
    </lineage>
</organism>
<dbReference type="SUPFAM" id="SSF52833">
    <property type="entry name" value="Thioredoxin-like"/>
    <property type="match status" value="1"/>
</dbReference>
<keyword evidence="2" id="KW-1185">Reference proteome</keyword>
<dbReference type="Pfam" id="PF05988">
    <property type="entry name" value="DUF899"/>
    <property type="match status" value="1"/>
</dbReference>
<sequence length="233" mass="26945">MTSAAIVSREEWLESRKALLAQEKEFTRQRDELSKLRQQLPWVEVSEDYLFDTNDGPRHLSQLFGGHSQLVVYHFMYGPEWDVGCKSCSFWADNYNGIVAHLAARDVSLVAVSRTSLDNINSFSKRMDWSFPWVSSLNNRFNFDYNVSFSEEDRTSGHASYNYKSGPIGMDELPGFSVFSKDETGRLFHSYSTYSRGLDMMNTAYNILDLVPKGRDEQNLDHTMAWLRLHDSY</sequence>
<protein>
    <submittedName>
        <fullName evidence="1">DUF899 domain-containing protein</fullName>
    </submittedName>
</protein>
<dbReference type="InterPro" id="IPR036249">
    <property type="entry name" value="Thioredoxin-like_sf"/>
</dbReference>
<gene>
    <name evidence="1" type="ORF">NBZ79_07940</name>
</gene>
<dbReference type="EMBL" id="CP098747">
    <property type="protein sequence ID" value="USG62906.1"/>
    <property type="molecule type" value="Genomic_DNA"/>
</dbReference>
<name>A0ABY4WE51_9PROT</name>
<reference evidence="1" key="1">
    <citation type="submission" date="2022-06" db="EMBL/GenBank/DDBJ databases">
        <title>Sneathiella actinostolidae sp. nov., isolated from a sea anemonein the Western Pacific Ocean.</title>
        <authorList>
            <person name="Wei M.J."/>
        </authorList>
    </citation>
    <scope>NUCLEOTIDE SEQUENCE</scope>
    <source>
        <strain evidence="1">PHK-P5</strain>
    </source>
</reference>
<evidence type="ECO:0000313" key="1">
    <source>
        <dbReference type="EMBL" id="USG62906.1"/>
    </source>
</evidence>
<dbReference type="InterPro" id="IPR010296">
    <property type="entry name" value="DUF899_thioredox"/>
</dbReference>
<proteinExistence type="predicted"/>
<evidence type="ECO:0000313" key="2">
    <source>
        <dbReference type="Proteomes" id="UP001056291"/>
    </source>
</evidence>
<dbReference type="RefSeq" id="WP_251937175.1">
    <property type="nucleotide sequence ID" value="NZ_CP098747.1"/>
</dbReference>
<dbReference type="Gene3D" id="3.40.30.10">
    <property type="entry name" value="Glutaredoxin"/>
    <property type="match status" value="1"/>
</dbReference>
<dbReference type="Proteomes" id="UP001056291">
    <property type="component" value="Chromosome"/>
</dbReference>
<accession>A0ABY4WE51</accession>